<gene>
    <name evidence="1" type="ORF">PXEA_LOCUS4896</name>
</gene>
<evidence type="ECO:0000313" key="2">
    <source>
        <dbReference type="Proteomes" id="UP000784294"/>
    </source>
</evidence>
<dbReference type="Proteomes" id="UP000784294">
    <property type="component" value="Unassembled WGS sequence"/>
</dbReference>
<organism evidence="1 2">
    <name type="scientific">Protopolystoma xenopodis</name>
    <dbReference type="NCBI Taxonomy" id="117903"/>
    <lineage>
        <taxon>Eukaryota</taxon>
        <taxon>Metazoa</taxon>
        <taxon>Spiralia</taxon>
        <taxon>Lophotrochozoa</taxon>
        <taxon>Platyhelminthes</taxon>
        <taxon>Monogenea</taxon>
        <taxon>Polyopisthocotylea</taxon>
        <taxon>Polystomatidea</taxon>
        <taxon>Polystomatidae</taxon>
        <taxon>Protopolystoma</taxon>
    </lineage>
</organism>
<keyword evidence="2" id="KW-1185">Reference proteome</keyword>
<dbReference type="AlphaFoldDB" id="A0A448WGX0"/>
<accession>A0A448WGX0</accession>
<comment type="caution">
    <text evidence="1">The sequence shown here is derived from an EMBL/GenBank/DDBJ whole genome shotgun (WGS) entry which is preliminary data.</text>
</comment>
<name>A0A448WGX0_9PLAT</name>
<dbReference type="EMBL" id="CAAALY010011837">
    <property type="protein sequence ID" value="VEL11456.1"/>
    <property type="molecule type" value="Genomic_DNA"/>
</dbReference>
<reference evidence="1" key="1">
    <citation type="submission" date="2018-11" db="EMBL/GenBank/DDBJ databases">
        <authorList>
            <consortium name="Pathogen Informatics"/>
        </authorList>
    </citation>
    <scope>NUCLEOTIDE SEQUENCE</scope>
</reference>
<protein>
    <submittedName>
        <fullName evidence="1">Uncharacterized protein</fullName>
    </submittedName>
</protein>
<evidence type="ECO:0000313" key="1">
    <source>
        <dbReference type="EMBL" id="VEL11456.1"/>
    </source>
</evidence>
<proteinExistence type="predicted"/>
<sequence>MSLHFLRPKGTDLRIRYFQICAILKPTRINSDSERSCLANFTSWRQFATNVQLISLHPLLLPSKLATHCVELESAGFELRLDLDDPRVWIGDRWD</sequence>